<comment type="caution">
    <text evidence="1">The sequence shown here is derived from an EMBL/GenBank/DDBJ whole genome shotgun (WGS) entry which is preliminary data.</text>
</comment>
<dbReference type="AlphaFoldDB" id="A0A9N8DMU9"/>
<gene>
    <name evidence="1" type="ORF">SEMRO_232_G093830.1</name>
</gene>
<protein>
    <submittedName>
        <fullName evidence="1">Uncharacterized protein</fullName>
    </submittedName>
</protein>
<keyword evidence="2" id="KW-1185">Reference proteome</keyword>
<dbReference type="Proteomes" id="UP001153069">
    <property type="component" value="Unassembled WGS sequence"/>
</dbReference>
<name>A0A9N8DMU9_9STRA</name>
<accession>A0A9N8DMU9</accession>
<organism evidence="1 2">
    <name type="scientific">Seminavis robusta</name>
    <dbReference type="NCBI Taxonomy" id="568900"/>
    <lineage>
        <taxon>Eukaryota</taxon>
        <taxon>Sar</taxon>
        <taxon>Stramenopiles</taxon>
        <taxon>Ochrophyta</taxon>
        <taxon>Bacillariophyta</taxon>
        <taxon>Bacillariophyceae</taxon>
        <taxon>Bacillariophycidae</taxon>
        <taxon>Naviculales</taxon>
        <taxon>Naviculaceae</taxon>
        <taxon>Seminavis</taxon>
    </lineage>
</organism>
<sequence length="382" mass="42550">MTLCDLGRVRSKALRHDAYSEAILLQNLQQNVKPAYHSAKVKPMKCVKTLLRIMTPKIFKKEKSYTFEGVVDRKSNDSSGSSSLYPRQKRCILGRSGGDVAHFLPRSGPSAMFYGTVMKCALGTDTPAPNATVQQAMIHGVLGKGGRKINHTGLKHNALNKCQFSRQKELYDQYPYFVLVPILDYAEVQDWTEKEDRDLSYDALVLVGRSEEGLDFRDEVLRSTPCSEGEAETALQLLEAFTKALSMELQASDFTDLPNIAPKKFKKEVRSELAQLETTKEKLEKDGTPILRLQKREVGELAKLSFQKNPSNTVPDPFLLAVKAAVNWSYRCDTKLLPGGGEASFCESSCSGFGEMQHPKSVVPPKMLVLCNTDPDMSDLED</sequence>
<proteinExistence type="predicted"/>
<evidence type="ECO:0000313" key="1">
    <source>
        <dbReference type="EMBL" id="CAB9505464.1"/>
    </source>
</evidence>
<reference evidence="1" key="1">
    <citation type="submission" date="2020-06" db="EMBL/GenBank/DDBJ databases">
        <authorList>
            <consortium name="Plant Systems Biology data submission"/>
        </authorList>
    </citation>
    <scope>NUCLEOTIDE SEQUENCE</scope>
    <source>
        <strain evidence="1">D6</strain>
    </source>
</reference>
<evidence type="ECO:0000313" key="2">
    <source>
        <dbReference type="Proteomes" id="UP001153069"/>
    </source>
</evidence>
<dbReference type="EMBL" id="CAICTM010000231">
    <property type="protein sequence ID" value="CAB9505464.1"/>
    <property type="molecule type" value="Genomic_DNA"/>
</dbReference>